<dbReference type="GO" id="GO:0016491">
    <property type="term" value="F:oxidoreductase activity"/>
    <property type="evidence" value="ECO:0007669"/>
    <property type="project" value="InterPro"/>
</dbReference>
<evidence type="ECO:0000259" key="3">
    <source>
        <dbReference type="Pfam" id="PF00248"/>
    </source>
</evidence>
<accession>A0A9I9CVP3</accession>
<proteinExistence type="inferred from homology"/>
<evidence type="ECO:0000256" key="1">
    <source>
        <dbReference type="ARBA" id="ARBA00007905"/>
    </source>
</evidence>
<feature type="domain" description="NADP-dependent oxidoreductase" evidence="3">
    <location>
        <begin position="124"/>
        <end position="340"/>
    </location>
</feature>
<dbReference type="PANTHER" id="PTHR11732">
    <property type="entry name" value="ALDO/KETO REDUCTASE"/>
    <property type="match status" value="1"/>
</dbReference>
<dbReference type="EnsemblPlants" id="MELO3C009124.2.1">
    <property type="protein sequence ID" value="MELO3C009124.2.1"/>
    <property type="gene ID" value="MELO3C009124.2"/>
</dbReference>
<sequence>MSSSSRCVNFLSICIGKKKYSGKMAQAVMTPQVQDAERYFTLVSGHRIPAVGLGTWRSGSRADDSVFNAIVESFHVFWFIIVFADFTCLNFADRLVTGTSILLQNMEFMKRHNLSLDSVGFGLQAAIKAGIRREDIFVTTKLWCSDLSPNRVRIGLNNALQELQVDYLDLLLIHWPFHLKEGASRPPKEGEVLDLDMEGVWREMEKLVKENLVRDIGISNFTLKKLDNLLSFAQTMPSVCQMEMHPGWRNDKMLEACKKNGIHVTAYSPLGSSDGGRDLIHDEAVERIAKKLNRTPGQILVKWALQRGTSAIPKSTHLERIKENIAVFGWEIPVEDFEALCRIPTQKRVLSGEELFVNEEAGPLRSVADVWDHED</sequence>
<dbReference type="PROSITE" id="PS00063">
    <property type="entry name" value="ALDOKETO_REDUCTASE_3"/>
    <property type="match status" value="1"/>
</dbReference>
<dbReference type="PROSITE" id="PS00062">
    <property type="entry name" value="ALDOKETO_REDUCTASE_2"/>
    <property type="match status" value="1"/>
</dbReference>
<dbReference type="InterPro" id="IPR018170">
    <property type="entry name" value="Aldo/ket_reductase_CS"/>
</dbReference>
<dbReference type="PRINTS" id="PR00069">
    <property type="entry name" value="ALDKETRDTASE"/>
</dbReference>
<dbReference type="Gramene" id="MELO3C009124.2.1">
    <property type="protein sequence ID" value="MELO3C009124.2.1"/>
    <property type="gene ID" value="MELO3C009124.2"/>
</dbReference>
<name>A0A9I9CVP3_CUCME</name>
<dbReference type="InterPro" id="IPR036812">
    <property type="entry name" value="NAD(P)_OxRdtase_dom_sf"/>
</dbReference>
<dbReference type="FunFam" id="3.20.20.100:FF:000013">
    <property type="entry name" value="NADPH-dependent codeinone reductase 1-1"/>
    <property type="match status" value="1"/>
</dbReference>
<dbReference type="AlphaFoldDB" id="A0A9I9CVP3"/>
<comment type="similarity">
    <text evidence="1">Belongs to the aldo/keto reductase family.</text>
</comment>
<evidence type="ECO:0000313" key="4">
    <source>
        <dbReference type="EnsemblPlants" id="MELO3C009124.2.1"/>
    </source>
</evidence>
<dbReference type="InterPro" id="IPR023210">
    <property type="entry name" value="NADP_OxRdtase_dom"/>
</dbReference>
<evidence type="ECO:0000256" key="2">
    <source>
        <dbReference type="ARBA" id="ARBA00022857"/>
    </source>
</evidence>
<dbReference type="SUPFAM" id="SSF51430">
    <property type="entry name" value="NAD(P)-linked oxidoreductase"/>
    <property type="match status" value="1"/>
</dbReference>
<organism evidence="4">
    <name type="scientific">Cucumis melo</name>
    <name type="common">Muskmelon</name>
    <dbReference type="NCBI Taxonomy" id="3656"/>
    <lineage>
        <taxon>Eukaryota</taxon>
        <taxon>Viridiplantae</taxon>
        <taxon>Streptophyta</taxon>
        <taxon>Embryophyta</taxon>
        <taxon>Tracheophyta</taxon>
        <taxon>Spermatophyta</taxon>
        <taxon>Magnoliopsida</taxon>
        <taxon>eudicotyledons</taxon>
        <taxon>Gunneridae</taxon>
        <taxon>Pentapetalae</taxon>
        <taxon>rosids</taxon>
        <taxon>fabids</taxon>
        <taxon>Cucurbitales</taxon>
        <taxon>Cucurbitaceae</taxon>
        <taxon>Benincaseae</taxon>
        <taxon>Cucumis</taxon>
    </lineage>
</organism>
<reference evidence="4" key="1">
    <citation type="submission" date="2023-03" db="UniProtKB">
        <authorList>
            <consortium name="EnsemblPlants"/>
        </authorList>
    </citation>
    <scope>IDENTIFICATION</scope>
</reference>
<dbReference type="Gene3D" id="3.20.20.100">
    <property type="entry name" value="NADP-dependent oxidoreductase domain"/>
    <property type="match status" value="1"/>
</dbReference>
<dbReference type="Pfam" id="PF00248">
    <property type="entry name" value="Aldo_ket_red"/>
    <property type="match status" value="1"/>
</dbReference>
<dbReference type="InterPro" id="IPR020471">
    <property type="entry name" value="AKR"/>
</dbReference>
<dbReference type="GO" id="GO:0009821">
    <property type="term" value="P:alkaloid biosynthetic process"/>
    <property type="evidence" value="ECO:0007669"/>
    <property type="project" value="UniProtKB-ARBA"/>
</dbReference>
<keyword evidence="2" id="KW-0521">NADP</keyword>
<protein>
    <recommendedName>
        <fullName evidence="3">NADP-dependent oxidoreductase domain-containing protein</fullName>
    </recommendedName>
</protein>